<protein>
    <recommendedName>
        <fullName evidence="12">DNA 3'-5' helicase</fullName>
        <ecNumber evidence="12">5.6.2.4</ecNumber>
    </recommendedName>
    <alternativeName>
        <fullName evidence="13">DNA 3'-5' helicase II</fullName>
    </alternativeName>
</protein>
<keyword evidence="19" id="KW-1185">Reference proteome</keyword>
<evidence type="ECO:0000259" key="17">
    <source>
        <dbReference type="PROSITE" id="PS51217"/>
    </source>
</evidence>
<dbReference type="EC" id="5.6.2.4" evidence="12"/>
<dbReference type="GO" id="GO:0000725">
    <property type="term" value="P:recombinational repair"/>
    <property type="evidence" value="ECO:0007669"/>
    <property type="project" value="TreeGrafter"/>
</dbReference>
<evidence type="ECO:0000256" key="4">
    <source>
        <dbReference type="ARBA" id="ARBA00022801"/>
    </source>
</evidence>
<keyword evidence="9" id="KW-0234">DNA repair</keyword>
<evidence type="ECO:0000256" key="10">
    <source>
        <dbReference type="ARBA" id="ARBA00023235"/>
    </source>
</evidence>
<dbReference type="PROSITE" id="PS51198">
    <property type="entry name" value="UVRD_HELICASE_ATP_BIND"/>
    <property type="match status" value="1"/>
</dbReference>
<dbReference type="GO" id="GO:0004527">
    <property type="term" value="F:exonuclease activity"/>
    <property type="evidence" value="ECO:0007669"/>
    <property type="project" value="UniProtKB-KW"/>
</dbReference>
<dbReference type="GO" id="GO:0003677">
    <property type="term" value="F:DNA binding"/>
    <property type="evidence" value="ECO:0007669"/>
    <property type="project" value="UniProtKB-KW"/>
</dbReference>
<dbReference type="GO" id="GO:0043138">
    <property type="term" value="F:3'-5' DNA helicase activity"/>
    <property type="evidence" value="ECO:0007669"/>
    <property type="project" value="UniProtKB-EC"/>
</dbReference>
<keyword evidence="2 15" id="KW-0547">Nucleotide-binding</keyword>
<dbReference type="SUPFAM" id="SSF52540">
    <property type="entry name" value="P-loop containing nucleoside triphosphate hydrolases"/>
    <property type="match status" value="1"/>
</dbReference>
<dbReference type="InterPro" id="IPR000212">
    <property type="entry name" value="DNA_helicase_UvrD/REP"/>
</dbReference>
<evidence type="ECO:0000256" key="2">
    <source>
        <dbReference type="ARBA" id="ARBA00022741"/>
    </source>
</evidence>
<evidence type="ECO:0000313" key="19">
    <source>
        <dbReference type="Proteomes" id="UP000253250"/>
    </source>
</evidence>
<dbReference type="Gene3D" id="3.40.50.300">
    <property type="entry name" value="P-loop containing nucleotide triphosphate hydrolases"/>
    <property type="match status" value="4"/>
</dbReference>
<evidence type="ECO:0000256" key="5">
    <source>
        <dbReference type="ARBA" id="ARBA00022806"/>
    </source>
</evidence>
<dbReference type="InterPro" id="IPR027417">
    <property type="entry name" value="P-loop_NTPase"/>
</dbReference>
<dbReference type="GO" id="GO:0033202">
    <property type="term" value="C:DNA helicase complex"/>
    <property type="evidence" value="ECO:0007669"/>
    <property type="project" value="TreeGrafter"/>
</dbReference>
<evidence type="ECO:0000256" key="9">
    <source>
        <dbReference type="ARBA" id="ARBA00023204"/>
    </source>
</evidence>
<feature type="binding site" evidence="15">
    <location>
        <begin position="24"/>
        <end position="31"/>
    </location>
    <ligand>
        <name>ATP</name>
        <dbReference type="ChEBI" id="CHEBI:30616"/>
    </ligand>
</feature>
<dbReference type="Pfam" id="PF00580">
    <property type="entry name" value="UvrD-helicase"/>
    <property type="match status" value="2"/>
</dbReference>
<keyword evidence="4 15" id="KW-0378">Hydrolase</keyword>
<feature type="domain" description="UvrD-like helicase ATP-binding" evidence="16">
    <location>
        <begin position="3"/>
        <end position="471"/>
    </location>
</feature>
<proteinExistence type="predicted"/>
<accession>A0A368HLR2</accession>
<evidence type="ECO:0000256" key="13">
    <source>
        <dbReference type="ARBA" id="ARBA00034923"/>
    </source>
</evidence>
<reference evidence="18 19" key="1">
    <citation type="submission" date="2018-02" db="EMBL/GenBank/DDBJ databases">
        <title>Insights into the biology of acidophilic members of the Acidiferrobacteraceae family derived from comparative genomic analyses.</title>
        <authorList>
            <person name="Issotta F."/>
            <person name="Thyssen C."/>
            <person name="Mena C."/>
            <person name="Moya A."/>
            <person name="Bellenberg S."/>
            <person name="Sproer C."/>
            <person name="Covarrubias P.C."/>
            <person name="Sand W."/>
            <person name="Quatrini R."/>
            <person name="Vera M."/>
        </authorList>
    </citation>
    <scope>NUCLEOTIDE SEQUENCE [LARGE SCALE GENOMIC DNA]</scope>
    <source>
        <strain evidence="19">m-1</strain>
    </source>
</reference>
<gene>
    <name evidence="18" type="ORF">C4900_06695</name>
</gene>
<evidence type="ECO:0000256" key="3">
    <source>
        <dbReference type="ARBA" id="ARBA00022763"/>
    </source>
</evidence>
<comment type="catalytic activity">
    <reaction evidence="14">
        <text>ATP + H2O = ADP + phosphate + H(+)</text>
        <dbReference type="Rhea" id="RHEA:13065"/>
        <dbReference type="ChEBI" id="CHEBI:15377"/>
        <dbReference type="ChEBI" id="CHEBI:15378"/>
        <dbReference type="ChEBI" id="CHEBI:30616"/>
        <dbReference type="ChEBI" id="CHEBI:43474"/>
        <dbReference type="ChEBI" id="CHEBI:456216"/>
        <dbReference type="EC" id="5.6.2.4"/>
    </reaction>
</comment>
<keyword evidence="7 15" id="KW-0067">ATP-binding</keyword>
<comment type="catalytic activity">
    <reaction evidence="11">
        <text>Couples ATP hydrolysis with the unwinding of duplex DNA by translocating in the 3'-5' direction.</text>
        <dbReference type="EC" id="5.6.2.4"/>
    </reaction>
</comment>
<dbReference type="GO" id="GO:0005829">
    <property type="term" value="C:cytosol"/>
    <property type="evidence" value="ECO:0007669"/>
    <property type="project" value="TreeGrafter"/>
</dbReference>
<keyword evidence="1" id="KW-0540">Nuclease</keyword>
<keyword evidence="3" id="KW-0227">DNA damage</keyword>
<sequence length="1096" mass="118969">MVMTSDAEARRAAIDPTRSLVVQAPAGSGKTALLIQRYLALLARVETPEEILALTFTRKAAEEMRSRVLAALTADFTAPGDSDYERELAALAQAAARHGERRDWFLADCPGRLRIQTFDAFCAQIVNQWPAAAGVGVALEVAQDPAALYAEAALATFADLGADDAVGLALATLLPALANDVDRFVALVGELLGRREQWLPVVLETGSAAPEQARARLEGVFLRLAHEAMARARALFPEEALGPACAYLATLTGDPDWQPANLGADGVEALRLWQRLAGYFLTGGGGLRKQLKDWPKDLGPTRAYMAQFRDPEGLASALNALVAWGPCIYGDDQWQRLSALLRILPAASAQLQMVFARHGAWDFTEAALRALQALGAEGEPTAGALRLDRRLQHILVDEFQDTSVLQYRLLERLTSEWVPGEPRSLFVVGDPMQSIYGFRKAEVGLFFKLRNEGLGSWPLESVTLSANFRSRGGLVAWVNEAFARLLPKRFVSDEGAVPHAPATAVRGAGGAVRVHGLVDADMAAEADYVARLVGDIRAQRPEVEIGILVRSRSHGHAIAAALSAAGLRFAGEELYALGTRPVIRDLLALTETLLFPAARLSALSGLRAPWCGLDLADLVALCEGDPRALVDILADEGRVARLSADGRARVARMREALCAAQRQRGRVPLSRCMEETWLALGGPAALTTQAALDEALVFFEALSEREVAGEVDLWQLRAHLQKLYAPADPQASGLHILTIHKAKGLEYDVVICPGLGRRTRGDGRPLLLVQETEGPRGTDLLLAPLKAHDEDKDSLYDALWAFAARRREHEVRRLLYVACTRAREDLHLIGHAQGKDDGSVQAAGLWTVLWPVIGETFRQSCVACGSGAEAVALPPTGLRRVARRALTWVSPGPSSVMREEQAANVDAPVAFDWAGSRIRRIGIVVHALLAELAEAGLPEGGGLPDALVTRAQGLLYGQGFAAQDLPSAHATVMEALTSTLQDADGRWILAPHAQARNEYALSTFDGGAVVTARVDRTFIDGEGVRWIIDYKTGRHEGADREGFLERERERYSGQLARYARLFQDLDGRPVELGLYFPLLAAFRHWRYEPGDERRDG</sequence>
<keyword evidence="5 15" id="KW-0347">Helicase</keyword>
<dbReference type="InterPro" id="IPR014017">
    <property type="entry name" value="DNA_helicase_UvrD-like_C"/>
</dbReference>
<dbReference type="PROSITE" id="PS51217">
    <property type="entry name" value="UVRD_HELICASE_CTER"/>
    <property type="match status" value="1"/>
</dbReference>
<dbReference type="Gene3D" id="3.90.320.10">
    <property type="match status" value="1"/>
</dbReference>
<evidence type="ECO:0000256" key="1">
    <source>
        <dbReference type="ARBA" id="ARBA00022722"/>
    </source>
</evidence>
<organism evidence="18 19">
    <name type="scientific">Acidiferrobacter thiooxydans</name>
    <dbReference type="NCBI Taxonomy" id="163359"/>
    <lineage>
        <taxon>Bacteria</taxon>
        <taxon>Pseudomonadati</taxon>
        <taxon>Pseudomonadota</taxon>
        <taxon>Gammaproteobacteria</taxon>
        <taxon>Acidiferrobacterales</taxon>
        <taxon>Acidiferrobacteraceae</taxon>
        <taxon>Acidiferrobacter</taxon>
    </lineage>
</organism>
<evidence type="ECO:0000313" key="18">
    <source>
        <dbReference type="EMBL" id="RCN59378.1"/>
    </source>
</evidence>
<feature type="domain" description="UvrD-like helicase C-terminal" evidence="17">
    <location>
        <begin position="481"/>
        <end position="744"/>
    </location>
</feature>
<dbReference type="InterPro" id="IPR038726">
    <property type="entry name" value="PDDEXK_AddAB-type"/>
</dbReference>
<dbReference type="GO" id="GO:0005524">
    <property type="term" value="F:ATP binding"/>
    <property type="evidence" value="ECO:0007669"/>
    <property type="project" value="UniProtKB-UniRule"/>
</dbReference>
<comment type="caution">
    <text evidence="18">The sequence shown here is derived from an EMBL/GenBank/DDBJ whole genome shotgun (WGS) entry which is preliminary data.</text>
</comment>
<dbReference type="InterPro" id="IPR011604">
    <property type="entry name" value="PDDEXK-like_dom_sf"/>
</dbReference>
<keyword evidence="6" id="KW-0269">Exonuclease</keyword>
<dbReference type="EMBL" id="PSYR01000001">
    <property type="protein sequence ID" value="RCN59378.1"/>
    <property type="molecule type" value="Genomic_DNA"/>
</dbReference>
<dbReference type="AlphaFoldDB" id="A0A368HLR2"/>
<evidence type="ECO:0000256" key="6">
    <source>
        <dbReference type="ARBA" id="ARBA00022839"/>
    </source>
</evidence>
<dbReference type="PANTHER" id="PTHR11070:SF2">
    <property type="entry name" value="ATP-DEPENDENT DNA HELICASE SRS2"/>
    <property type="match status" value="1"/>
</dbReference>
<evidence type="ECO:0000256" key="15">
    <source>
        <dbReference type="PROSITE-ProRule" id="PRU00560"/>
    </source>
</evidence>
<keyword evidence="8" id="KW-0238">DNA-binding</keyword>
<evidence type="ECO:0000256" key="14">
    <source>
        <dbReference type="ARBA" id="ARBA00048988"/>
    </source>
</evidence>
<evidence type="ECO:0000256" key="12">
    <source>
        <dbReference type="ARBA" id="ARBA00034808"/>
    </source>
</evidence>
<evidence type="ECO:0000256" key="7">
    <source>
        <dbReference type="ARBA" id="ARBA00022840"/>
    </source>
</evidence>
<dbReference type="Pfam" id="PF12705">
    <property type="entry name" value="PDDEXK_1"/>
    <property type="match status" value="1"/>
</dbReference>
<name>A0A368HLR2_9GAMM</name>
<evidence type="ECO:0000256" key="8">
    <source>
        <dbReference type="ARBA" id="ARBA00023125"/>
    </source>
</evidence>
<dbReference type="Proteomes" id="UP000253250">
    <property type="component" value="Unassembled WGS sequence"/>
</dbReference>
<dbReference type="InterPro" id="IPR014016">
    <property type="entry name" value="UvrD-like_ATP-bd"/>
</dbReference>
<evidence type="ECO:0000256" key="11">
    <source>
        <dbReference type="ARBA" id="ARBA00034617"/>
    </source>
</evidence>
<dbReference type="Pfam" id="PF13361">
    <property type="entry name" value="UvrD_C"/>
    <property type="match status" value="1"/>
</dbReference>
<evidence type="ECO:0000259" key="16">
    <source>
        <dbReference type="PROSITE" id="PS51198"/>
    </source>
</evidence>
<keyword evidence="10" id="KW-0413">Isomerase</keyword>
<dbReference type="PANTHER" id="PTHR11070">
    <property type="entry name" value="UVRD / RECB / PCRA DNA HELICASE FAMILY MEMBER"/>
    <property type="match status" value="1"/>
</dbReference>